<name>A0AA45L624_9PSEU</name>
<evidence type="ECO:0008006" key="3">
    <source>
        <dbReference type="Google" id="ProtNLM"/>
    </source>
</evidence>
<dbReference type="AlphaFoldDB" id="A0AA45L624"/>
<dbReference type="EMBL" id="CP073249">
    <property type="protein sequence ID" value="QUF03957.1"/>
    <property type="molecule type" value="Genomic_DNA"/>
</dbReference>
<protein>
    <recommendedName>
        <fullName evidence="3">Minor tail protein</fullName>
    </recommendedName>
</protein>
<reference evidence="1" key="1">
    <citation type="submission" date="2021-04" db="EMBL/GenBank/DDBJ databases">
        <title>Genomic sequence of Actinosynnema pretiosum subsp. pretiosum ATCC 31280 (C-14919).</title>
        <authorList>
            <person name="Bai L."/>
            <person name="Wang X."/>
            <person name="Xiao Y."/>
        </authorList>
    </citation>
    <scope>NUCLEOTIDE SEQUENCE</scope>
    <source>
        <strain evidence="1">ATCC 31280</strain>
    </source>
</reference>
<sequence>MARPITRPTWSIDGWTGNAVDDDGTTWFVHTDAGWFGPVDVRSEDTDRANYHGTYSTAEQWRTARVITLTGMCAARTPELADRAVNRFNALLSRGAARLVVDEPVLTKSAVVRKAAAQLERTGPTRFDWQLVLTAADPVKYGTPLRASTSLPLPGGGLDWASGRTEVTRVNLACNPVGWPGSAVQWSPHNDKSLSSSSEYTTVIPGVDTVRTTARATCIEAGTIGLRQLVPGITAGRRYVVSLWARHTTGRMATLALTWHTGAGSDTGNGTGDRVDVLLNTWGPWTPLHLAADAPSGAVAVTVSVSVASAEIGELLDTTALLVEEHASGTTEPGTYFDGALAGCAWSSTPWDSPSYDRPVGLDWSGGLDWGAPASTGSMVLGNAGSAEVWPVYTINGPATAPRLYLPSTGETLLYSGVLAAATDTTPADRLVIDTHPHRLTTWLNGRAERYLDEAEWWPIPPGEDVRVAFGTADPAPTSATAEAEWSPGWW</sequence>
<organism evidence="1 2">
    <name type="scientific">Actinosynnema pretiosum subsp. pretiosum</name>
    <dbReference type="NCBI Taxonomy" id="103721"/>
    <lineage>
        <taxon>Bacteria</taxon>
        <taxon>Bacillati</taxon>
        <taxon>Actinomycetota</taxon>
        <taxon>Actinomycetes</taxon>
        <taxon>Pseudonocardiales</taxon>
        <taxon>Pseudonocardiaceae</taxon>
        <taxon>Actinosynnema</taxon>
    </lineage>
</organism>
<evidence type="ECO:0000313" key="2">
    <source>
        <dbReference type="Proteomes" id="UP000677152"/>
    </source>
</evidence>
<proteinExistence type="predicted"/>
<accession>A0AA45L624</accession>
<evidence type="ECO:0000313" key="1">
    <source>
        <dbReference type="EMBL" id="QUF03957.1"/>
    </source>
</evidence>
<gene>
    <name evidence="1" type="ORF">KCV87_32155</name>
</gene>
<dbReference type="Proteomes" id="UP000677152">
    <property type="component" value="Chromosome"/>
</dbReference>